<dbReference type="SUPFAM" id="SSF48208">
    <property type="entry name" value="Six-hairpin glycosidases"/>
    <property type="match status" value="1"/>
</dbReference>
<dbReference type="Pfam" id="PF17389">
    <property type="entry name" value="Bac_rhamnosid6H"/>
    <property type="match status" value="1"/>
</dbReference>
<comment type="catalytic activity">
    <reaction evidence="1">
        <text>Hydrolysis of terminal non-reducing alpha-L-rhamnose residues in alpha-L-rhamnosides.</text>
        <dbReference type="EC" id="3.2.1.40"/>
    </reaction>
</comment>
<dbReference type="Pfam" id="PF08531">
    <property type="entry name" value="Bac_rhamnosid_N"/>
    <property type="match status" value="1"/>
</dbReference>
<accession>A0ABZ0W7K4</accession>
<proteinExistence type="predicted"/>
<dbReference type="InterPro" id="IPR008928">
    <property type="entry name" value="6-hairpin_glycosidase_sf"/>
</dbReference>
<protein>
    <recommendedName>
        <fullName evidence="2">alpha-L-rhamnosidase</fullName>
        <ecNumber evidence="2">3.2.1.40</ecNumber>
    </recommendedName>
</protein>
<feature type="domain" description="Bacterial alpha-L-rhamnosidase N-terminal" evidence="5">
    <location>
        <begin position="188"/>
        <end position="354"/>
    </location>
</feature>
<sequence>MKQFGLVLFFVWSIGQVNAQLAFLRVLDPRCEYTVNPIGIETAQPLLSWEIQAFEKNTMQVAYRILVADDSVLLINDKANIWDSKKVSGSDNQQVLPKSLSIKPATKYYWKVMVWDQKGQESSFSKPASWRTGLWSAGDWKGARWIAYNELPDSNKYVPLMHGSGKKEWGKRPDVLPLFRKDIIVKKGIKAATVFISGLGHFEMSINGSKVGDHFLDPGWTQYARQAQYVTFDITDQLRIGTNALGVILGNGFYYIPGERYRKMTGAYGYPKMIARVLVEYTDGTTDNIVSDASWKTAPSPIYFSSIYGGEDYNANLEKKGWDKMGFNDAAWQNVVTTTGPELVAQLGMPVKLMQRFTPVAQKKLSPGVWVYDLGQNFSGVPYIEVHGKKGDTIRIMPAELLTDSGTANQKHTGAPHVYTYVLKGDGVEKWNPRFSYYGFRYLQVAGAEPKGSAYKEYPAIQKIEGWHLRNSAPVNGSFRSSSDLFNKTHQLIQWALNSNFTSVFTDCPHREKLGWQEQVHLMGNAIQHNYDIVSFAHKIMRDIRTQQLANGLVPATIPEFTEMHFADGYFRDSPEWGSTAIIFPWYVYQWTGDKRLLTENYSTMQRYFKYLQSKDSSFILMYGLGDWYDLGPNRPGFSQLTPMGLTATAYYYYDAHLLEQIANILGKREDAVMYQKIASDIKTAFNKKYFNPSTKQYGSGSQTSNAIPLFMKLVEPQDYEAVLAHLIEDIRSKDNRLTAGDIGYRYVLKALEAAGRSDVIYDMNSRSDVPGYGYQLAKGATALTESWQALPNVSNNHFMLGHLMEWFYTGLCGIGQAPGSIGFKDIEIKPQPVGDIKEAKATYHSVNGLISVNWKIEGDSFNLGVAIPPNSKATIYFPAGYKKQPVKIGSGAYEFSIKK</sequence>
<dbReference type="Pfam" id="PF05592">
    <property type="entry name" value="Bac_rhamnosid"/>
    <property type="match status" value="1"/>
</dbReference>
<dbReference type="PANTHER" id="PTHR33307">
    <property type="entry name" value="ALPHA-RHAMNOSIDASE (EUROFUNG)"/>
    <property type="match status" value="1"/>
</dbReference>
<dbReference type="Pfam" id="PF25788">
    <property type="entry name" value="Ig_Rha78A_N"/>
    <property type="match status" value="1"/>
</dbReference>
<dbReference type="Gene3D" id="2.60.420.10">
    <property type="entry name" value="Maltose phosphorylase, domain 3"/>
    <property type="match status" value="1"/>
</dbReference>
<evidence type="ECO:0000259" key="4">
    <source>
        <dbReference type="Pfam" id="PF05592"/>
    </source>
</evidence>
<feature type="domain" description="Alpha-L-rhamnosidase C-terminal" evidence="7">
    <location>
        <begin position="819"/>
        <end position="884"/>
    </location>
</feature>
<feature type="domain" description="Alpha-L-rhamnosidase concanavalin-like" evidence="4">
    <location>
        <begin position="363"/>
        <end position="451"/>
    </location>
</feature>
<evidence type="ECO:0000259" key="5">
    <source>
        <dbReference type="Pfam" id="PF08531"/>
    </source>
</evidence>
<evidence type="ECO:0000256" key="3">
    <source>
        <dbReference type="ARBA" id="ARBA00022801"/>
    </source>
</evidence>
<keyword evidence="9" id="KW-1185">Reference proteome</keyword>
<dbReference type="EC" id="3.2.1.40" evidence="2"/>
<keyword evidence="3 8" id="KW-0378">Hydrolase</keyword>
<dbReference type="Gene3D" id="1.50.10.10">
    <property type="match status" value="1"/>
</dbReference>
<evidence type="ECO:0000313" key="8">
    <source>
        <dbReference type="EMBL" id="WQD39273.1"/>
    </source>
</evidence>
<reference evidence="8 9" key="1">
    <citation type="submission" date="2023-12" db="EMBL/GenBank/DDBJ databases">
        <title>Genome sequencing and assembly of bacterial species from a model synthetic community.</title>
        <authorList>
            <person name="Hogle S.L."/>
        </authorList>
    </citation>
    <scope>NUCLEOTIDE SEQUENCE [LARGE SCALE GENOMIC DNA]</scope>
    <source>
        <strain evidence="8 9">HAMBI_3031</strain>
    </source>
</reference>
<dbReference type="InterPro" id="IPR012341">
    <property type="entry name" value="6hp_glycosidase-like_sf"/>
</dbReference>
<evidence type="ECO:0000256" key="1">
    <source>
        <dbReference type="ARBA" id="ARBA00001445"/>
    </source>
</evidence>
<dbReference type="PANTHER" id="PTHR33307:SF11">
    <property type="entry name" value="ALPHA-L-RHAMNOSIDASE"/>
    <property type="match status" value="1"/>
</dbReference>
<evidence type="ECO:0000256" key="2">
    <source>
        <dbReference type="ARBA" id="ARBA00012652"/>
    </source>
</evidence>
<dbReference type="InterPro" id="IPR013737">
    <property type="entry name" value="Bac_rhamnosid_N"/>
</dbReference>
<organism evidence="8 9">
    <name type="scientific">Niabella yanshanensis</name>
    <dbReference type="NCBI Taxonomy" id="577386"/>
    <lineage>
        <taxon>Bacteria</taxon>
        <taxon>Pseudomonadati</taxon>
        <taxon>Bacteroidota</taxon>
        <taxon>Chitinophagia</taxon>
        <taxon>Chitinophagales</taxon>
        <taxon>Chitinophagaceae</taxon>
        <taxon>Niabella</taxon>
    </lineage>
</organism>
<feature type="domain" description="Alpha-L-rhamnosidase six-hairpin glycosidase" evidence="6">
    <location>
        <begin position="477"/>
        <end position="810"/>
    </location>
</feature>
<dbReference type="Pfam" id="PF17390">
    <property type="entry name" value="Bac_rhamnosid_C"/>
    <property type="match status" value="1"/>
</dbReference>
<dbReference type="PIRSF" id="PIRSF010631">
    <property type="entry name" value="A-rhamnsds"/>
    <property type="match status" value="1"/>
</dbReference>
<dbReference type="InterPro" id="IPR016007">
    <property type="entry name" value="Alpha_rhamnosid"/>
</dbReference>
<dbReference type="InterPro" id="IPR035398">
    <property type="entry name" value="Bac_rhamnosid_C"/>
</dbReference>
<name>A0ABZ0W7K4_9BACT</name>
<evidence type="ECO:0000259" key="7">
    <source>
        <dbReference type="Pfam" id="PF17390"/>
    </source>
</evidence>
<evidence type="ECO:0000313" key="9">
    <source>
        <dbReference type="Proteomes" id="UP001325680"/>
    </source>
</evidence>
<dbReference type="EMBL" id="CP139960">
    <property type="protein sequence ID" value="WQD39273.1"/>
    <property type="molecule type" value="Genomic_DNA"/>
</dbReference>
<dbReference type="Proteomes" id="UP001325680">
    <property type="component" value="Chromosome"/>
</dbReference>
<dbReference type="InterPro" id="IPR035396">
    <property type="entry name" value="Bac_rhamnosid6H"/>
</dbReference>
<gene>
    <name evidence="8" type="ORF">U0035_03795</name>
</gene>
<evidence type="ECO:0000259" key="6">
    <source>
        <dbReference type="Pfam" id="PF17389"/>
    </source>
</evidence>
<dbReference type="Gene3D" id="2.60.40.10">
    <property type="entry name" value="Immunoglobulins"/>
    <property type="match status" value="1"/>
</dbReference>
<dbReference type="RefSeq" id="WP_114792808.1">
    <property type="nucleotide sequence ID" value="NZ_CP139960.1"/>
</dbReference>
<dbReference type="Gene3D" id="2.60.120.260">
    <property type="entry name" value="Galactose-binding domain-like"/>
    <property type="match status" value="2"/>
</dbReference>
<dbReference type="GO" id="GO:0016787">
    <property type="term" value="F:hydrolase activity"/>
    <property type="evidence" value="ECO:0007669"/>
    <property type="project" value="UniProtKB-KW"/>
</dbReference>
<dbReference type="InterPro" id="IPR008902">
    <property type="entry name" value="Rhamnosid_concanavalin"/>
</dbReference>
<dbReference type="InterPro" id="IPR013783">
    <property type="entry name" value="Ig-like_fold"/>
</dbReference>